<dbReference type="GO" id="GO:0140359">
    <property type="term" value="F:ABC-type transporter activity"/>
    <property type="evidence" value="ECO:0007669"/>
    <property type="project" value="InterPro"/>
</dbReference>
<keyword evidence="1" id="KW-1133">Transmembrane helix</keyword>
<dbReference type="GO" id="GO:0005524">
    <property type="term" value="F:ATP binding"/>
    <property type="evidence" value="ECO:0007669"/>
    <property type="project" value="UniProtKB-KW"/>
</dbReference>
<keyword evidence="4" id="KW-1185">Reference proteome</keyword>
<evidence type="ECO:0000256" key="1">
    <source>
        <dbReference type="SAM" id="Phobius"/>
    </source>
</evidence>
<dbReference type="Gene3D" id="3.40.50.300">
    <property type="entry name" value="P-loop containing nucleotide triphosphate hydrolases"/>
    <property type="match status" value="1"/>
</dbReference>
<reference evidence="3 4" key="1">
    <citation type="journal article" date="2021" name="Elife">
        <title>Chloroplast acquisition without the gene transfer in kleptoplastic sea slugs, Plakobranchus ocellatus.</title>
        <authorList>
            <person name="Maeda T."/>
            <person name="Takahashi S."/>
            <person name="Yoshida T."/>
            <person name="Shimamura S."/>
            <person name="Takaki Y."/>
            <person name="Nagai Y."/>
            <person name="Toyoda A."/>
            <person name="Suzuki Y."/>
            <person name="Arimoto A."/>
            <person name="Ishii H."/>
            <person name="Satoh N."/>
            <person name="Nishiyama T."/>
            <person name="Hasebe M."/>
            <person name="Maruyama T."/>
            <person name="Minagawa J."/>
            <person name="Obokata J."/>
            <person name="Shigenobu S."/>
        </authorList>
    </citation>
    <scope>NUCLEOTIDE SEQUENCE [LARGE SCALE GENOMIC DNA]</scope>
</reference>
<feature type="transmembrane region" description="Helical" evidence="1">
    <location>
        <begin position="6"/>
        <end position="24"/>
    </location>
</feature>
<keyword evidence="3" id="KW-0547">Nucleotide-binding</keyword>
<keyword evidence="1" id="KW-0472">Membrane</keyword>
<dbReference type="Pfam" id="PF00005">
    <property type="entry name" value="ABC_tran"/>
    <property type="match status" value="1"/>
</dbReference>
<feature type="non-terminal residue" evidence="3">
    <location>
        <position position="1"/>
    </location>
</feature>
<dbReference type="PANTHER" id="PTHR19229">
    <property type="entry name" value="ATP-BINDING CASSETTE TRANSPORTER SUBFAMILY A ABCA"/>
    <property type="match status" value="1"/>
</dbReference>
<dbReference type="PROSITE" id="PS50893">
    <property type="entry name" value="ABC_TRANSPORTER_2"/>
    <property type="match status" value="1"/>
</dbReference>
<accession>A0AAV4HWD5</accession>
<evidence type="ECO:0000313" key="3">
    <source>
        <dbReference type="EMBL" id="GFS02237.1"/>
    </source>
</evidence>
<evidence type="ECO:0000313" key="4">
    <source>
        <dbReference type="Proteomes" id="UP000762676"/>
    </source>
</evidence>
<dbReference type="SUPFAM" id="SSF52540">
    <property type="entry name" value="P-loop containing nucleoside triphosphate hydrolases"/>
    <property type="match status" value="1"/>
</dbReference>
<protein>
    <submittedName>
        <fullName evidence="3">ATP-binding cassette sub-family A member 3</fullName>
    </submittedName>
</protein>
<dbReference type="InterPro" id="IPR003439">
    <property type="entry name" value="ABC_transporter-like_ATP-bd"/>
</dbReference>
<dbReference type="InterPro" id="IPR026082">
    <property type="entry name" value="ABCA"/>
</dbReference>
<sequence length="335" mass="37268">VIPTEILLMIKLMYIFGLASLTTFAETMDRLCALLFPMHCLCSSFKQIFVNYHSLKLCPRQLCMGVYSQCCNDYCERYICIPTRHNYLSFKEPGIGFYVVCMTAQGAFFFGIALLMDYHVLDHIWTSLPCVENSQEKHLEDGRDRLTLVNLYKCHGTLIAVDHLCLGLAKGECFIVLGQNGAGKSAIMQMLAGKVLVTSGHAYVMGHSVVKDIANVQGQIGYCPQTNGLLLHMTGRQTLTMYARLRGLPEDLISERIDSILDLLLLENIADLPAKTYSGGNRRKLTAAISLVDEPPVLLLDEPSTGMDPGARRQLLGALDTRRRRGATLLLTSRK</sequence>
<proteinExistence type="predicted"/>
<dbReference type="EMBL" id="BMAT01002230">
    <property type="protein sequence ID" value="GFS02237.1"/>
    <property type="molecule type" value="Genomic_DNA"/>
</dbReference>
<name>A0AAV4HWD5_9GAST</name>
<keyword evidence="3" id="KW-0067">ATP-binding</keyword>
<evidence type="ECO:0000259" key="2">
    <source>
        <dbReference type="PROSITE" id="PS50893"/>
    </source>
</evidence>
<feature type="transmembrane region" description="Helical" evidence="1">
    <location>
        <begin position="95"/>
        <end position="116"/>
    </location>
</feature>
<dbReference type="Proteomes" id="UP000762676">
    <property type="component" value="Unassembled WGS sequence"/>
</dbReference>
<dbReference type="InterPro" id="IPR027417">
    <property type="entry name" value="P-loop_NTPase"/>
</dbReference>
<dbReference type="GO" id="GO:0016887">
    <property type="term" value="F:ATP hydrolysis activity"/>
    <property type="evidence" value="ECO:0007669"/>
    <property type="project" value="InterPro"/>
</dbReference>
<organism evidence="3 4">
    <name type="scientific">Elysia marginata</name>
    <dbReference type="NCBI Taxonomy" id="1093978"/>
    <lineage>
        <taxon>Eukaryota</taxon>
        <taxon>Metazoa</taxon>
        <taxon>Spiralia</taxon>
        <taxon>Lophotrochozoa</taxon>
        <taxon>Mollusca</taxon>
        <taxon>Gastropoda</taxon>
        <taxon>Heterobranchia</taxon>
        <taxon>Euthyneura</taxon>
        <taxon>Panpulmonata</taxon>
        <taxon>Sacoglossa</taxon>
        <taxon>Placobranchoidea</taxon>
        <taxon>Plakobranchidae</taxon>
        <taxon>Elysia</taxon>
    </lineage>
</organism>
<feature type="domain" description="ABC transporter" evidence="2">
    <location>
        <begin position="146"/>
        <end position="334"/>
    </location>
</feature>
<dbReference type="GO" id="GO:0005319">
    <property type="term" value="F:lipid transporter activity"/>
    <property type="evidence" value="ECO:0007669"/>
    <property type="project" value="TreeGrafter"/>
</dbReference>
<keyword evidence="1" id="KW-0812">Transmembrane</keyword>
<dbReference type="PANTHER" id="PTHR19229:SF250">
    <property type="entry name" value="ABC TRANSPORTER DOMAIN-CONTAINING PROTEIN-RELATED"/>
    <property type="match status" value="1"/>
</dbReference>
<dbReference type="AlphaFoldDB" id="A0AAV4HWD5"/>
<gene>
    <name evidence="3" type="ORF">ElyMa_001117800</name>
</gene>
<dbReference type="GO" id="GO:0016020">
    <property type="term" value="C:membrane"/>
    <property type="evidence" value="ECO:0007669"/>
    <property type="project" value="InterPro"/>
</dbReference>
<comment type="caution">
    <text evidence="3">The sequence shown here is derived from an EMBL/GenBank/DDBJ whole genome shotgun (WGS) entry which is preliminary data.</text>
</comment>